<evidence type="ECO:0000313" key="1">
    <source>
        <dbReference type="EMBL" id="POG79479.1"/>
    </source>
</evidence>
<sequence>MYEKTQVYLISNLVNLNSKLHQLQENGINSLSEKIISSKNEELYLNLPMLYFQMKCYGIIWKINVKEILNKDCFIKFIIKGTYSKQYHKDSELIHYEHVLKYGDVLKLEGLGWIEYRLPINVYEVYVQPSIEINGSINMQIDYFRRYWYCNTEEITYIPSMGDLLPKFHKICPNVPETFKDKYFSRKEMENLLELKDIINHL</sequence>
<name>A0A2P4QPB3_RHIID</name>
<reference evidence="1 2" key="1">
    <citation type="journal article" date="2013" name="Proc. Natl. Acad. Sci. U.S.A.">
        <title>Genome of an arbuscular mycorrhizal fungus provides insight into the oldest plant symbiosis.</title>
        <authorList>
            <person name="Tisserant E."/>
            <person name="Malbreil M."/>
            <person name="Kuo A."/>
            <person name="Kohler A."/>
            <person name="Symeonidi A."/>
            <person name="Balestrini R."/>
            <person name="Charron P."/>
            <person name="Duensing N."/>
            <person name="Frei Dit Frey N."/>
            <person name="Gianinazzi-Pearson V."/>
            <person name="Gilbert L.B."/>
            <person name="Handa Y."/>
            <person name="Herr J.R."/>
            <person name="Hijri M."/>
            <person name="Koul R."/>
            <person name="Kawaguchi M."/>
            <person name="Krajinski F."/>
            <person name="Lammers P.J."/>
            <person name="Masclaux F.G."/>
            <person name="Murat C."/>
            <person name="Morin E."/>
            <person name="Ndikumana S."/>
            <person name="Pagni M."/>
            <person name="Petitpierre D."/>
            <person name="Requena N."/>
            <person name="Rosikiewicz P."/>
            <person name="Riley R."/>
            <person name="Saito K."/>
            <person name="San Clemente H."/>
            <person name="Shapiro H."/>
            <person name="van Tuinen D."/>
            <person name="Becard G."/>
            <person name="Bonfante P."/>
            <person name="Paszkowski U."/>
            <person name="Shachar-Hill Y.Y."/>
            <person name="Tuskan G.A."/>
            <person name="Young P.W."/>
            <person name="Sanders I.R."/>
            <person name="Henrissat B."/>
            <person name="Rensing S.A."/>
            <person name="Grigoriev I.V."/>
            <person name="Corradi N."/>
            <person name="Roux C."/>
            <person name="Martin F."/>
        </authorList>
    </citation>
    <scope>NUCLEOTIDE SEQUENCE [LARGE SCALE GENOMIC DNA]</scope>
    <source>
        <strain evidence="1 2">DAOM 197198</strain>
    </source>
</reference>
<dbReference type="VEuPathDB" id="FungiDB:RhiirFUN_003370"/>
<proteinExistence type="predicted"/>
<reference evidence="1 2" key="2">
    <citation type="journal article" date="2018" name="New Phytol.">
        <title>High intraspecific genome diversity in the model arbuscular mycorrhizal symbiont Rhizophagus irregularis.</title>
        <authorList>
            <person name="Chen E.C.H."/>
            <person name="Morin E."/>
            <person name="Beaudet D."/>
            <person name="Noel J."/>
            <person name="Yildirir G."/>
            <person name="Ndikumana S."/>
            <person name="Charron P."/>
            <person name="St-Onge C."/>
            <person name="Giorgi J."/>
            <person name="Kruger M."/>
            <person name="Marton T."/>
            <person name="Ropars J."/>
            <person name="Grigoriev I.V."/>
            <person name="Hainaut M."/>
            <person name="Henrissat B."/>
            <person name="Roux C."/>
            <person name="Martin F."/>
            <person name="Corradi N."/>
        </authorList>
    </citation>
    <scope>NUCLEOTIDE SEQUENCE [LARGE SCALE GENOMIC DNA]</scope>
    <source>
        <strain evidence="1 2">DAOM 197198</strain>
    </source>
</reference>
<comment type="caution">
    <text evidence="1">The sequence shown here is derived from an EMBL/GenBank/DDBJ whole genome shotgun (WGS) entry which is preliminary data.</text>
</comment>
<gene>
    <name evidence="1" type="ORF">GLOIN_2v1525759</name>
</gene>
<accession>A0A2P4QPB3</accession>
<protein>
    <submittedName>
        <fullName evidence="1">Uncharacterized protein</fullName>
    </submittedName>
</protein>
<dbReference type="AlphaFoldDB" id="A0A2P4QPB3"/>
<keyword evidence="2" id="KW-1185">Reference proteome</keyword>
<organism evidence="1 2">
    <name type="scientific">Rhizophagus irregularis (strain DAOM 181602 / DAOM 197198 / MUCL 43194)</name>
    <name type="common">Arbuscular mycorrhizal fungus</name>
    <name type="synonym">Glomus intraradices</name>
    <dbReference type="NCBI Taxonomy" id="747089"/>
    <lineage>
        <taxon>Eukaryota</taxon>
        <taxon>Fungi</taxon>
        <taxon>Fungi incertae sedis</taxon>
        <taxon>Mucoromycota</taxon>
        <taxon>Glomeromycotina</taxon>
        <taxon>Glomeromycetes</taxon>
        <taxon>Glomerales</taxon>
        <taxon>Glomeraceae</taxon>
        <taxon>Rhizophagus</taxon>
    </lineage>
</organism>
<evidence type="ECO:0000313" key="2">
    <source>
        <dbReference type="Proteomes" id="UP000018888"/>
    </source>
</evidence>
<dbReference type="Proteomes" id="UP000018888">
    <property type="component" value="Unassembled WGS sequence"/>
</dbReference>
<dbReference type="EMBL" id="AUPC02000024">
    <property type="protein sequence ID" value="POG79479.1"/>
    <property type="molecule type" value="Genomic_DNA"/>
</dbReference>